<comment type="caution">
    <text evidence="2">The sequence shown here is derived from an EMBL/GenBank/DDBJ whole genome shotgun (WGS) entry which is preliminary data.</text>
</comment>
<dbReference type="GO" id="GO:0005739">
    <property type="term" value="C:mitochondrion"/>
    <property type="evidence" value="ECO:0007669"/>
    <property type="project" value="TreeGrafter"/>
</dbReference>
<dbReference type="Gene3D" id="3.40.50.1000">
    <property type="entry name" value="HAD superfamily/HAD-like"/>
    <property type="match status" value="1"/>
</dbReference>
<name>A0A4Z2FPH4_9TELE</name>
<dbReference type="PANTHER" id="PTHR16504:SF4">
    <property type="entry name" value="5'(3')-DEOXYRIBONUCLEOTIDASE"/>
    <property type="match status" value="1"/>
</dbReference>
<dbReference type="GO" id="GO:0008253">
    <property type="term" value="F:5'-nucleotidase activity"/>
    <property type="evidence" value="ECO:0007669"/>
    <property type="project" value="TreeGrafter"/>
</dbReference>
<sequence>MVSLFGTARLLGRRKTSLRDLLKRICADMSSSSSSFSSAPPGKRLRVLVDMDGEKAISIWESKDFFVELEPLPGAVEAVKEMAQMDRTGTEPTSVGQEEREGRDNVPMVTGNS</sequence>
<dbReference type="AlphaFoldDB" id="A0A4Z2FPH4"/>
<dbReference type="OrthoDB" id="10248475at2759"/>
<evidence type="ECO:0000313" key="3">
    <source>
        <dbReference type="Proteomes" id="UP000314294"/>
    </source>
</evidence>
<protein>
    <submittedName>
        <fullName evidence="2">5'(3')-deoxyribonucleotidase, mitochondrial</fullName>
    </submittedName>
</protein>
<organism evidence="2 3">
    <name type="scientific">Liparis tanakae</name>
    <name type="common">Tanaka's snailfish</name>
    <dbReference type="NCBI Taxonomy" id="230148"/>
    <lineage>
        <taxon>Eukaryota</taxon>
        <taxon>Metazoa</taxon>
        <taxon>Chordata</taxon>
        <taxon>Craniata</taxon>
        <taxon>Vertebrata</taxon>
        <taxon>Euteleostomi</taxon>
        <taxon>Actinopterygii</taxon>
        <taxon>Neopterygii</taxon>
        <taxon>Teleostei</taxon>
        <taxon>Neoteleostei</taxon>
        <taxon>Acanthomorphata</taxon>
        <taxon>Eupercaria</taxon>
        <taxon>Perciformes</taxon>
        <taxon>Cottioidei</taxon>
        <taxon>Cottales</taxon>
        <taxon>Liparidae</taxon>
        <taxon>Liparis</taxon>
    </lineage>
</organism>
<dbReference type="GO" id="GO:0009223">
    <property type="term" value="P:pyrimidine deoxyribonucleotide catabolic process"/>
    <property type="evidence" value="ECO:0007669"/>
    <property type="project" value="TreeGrafter"/>
</dbReference>
<dbReference type="InterPro" id="IPR023214">
    <property type="entry name" value="HAD_sf"/>
</dbReference>
<dbReference type="PANTHER" id="PTHR16504">
    <property type="entry name" value="5'(3')-DEOXYRIBONUCLEOTIDASE"/>
    <property type="match status" value="1"/>
</dbReference>
<dbReference type="InterPro" id="IPR036412">
    <property type="entry name" value="HAD-like_sf"/>
</dbReference>
<dbReference type="EMBL" id="SRLO01000993">
    <property type="protein sequence ID" value="TNN43058.1"/>
    <property type="molecule type" value="Genomic_DNA"/>
</dbReference>
<evidence type="ECO:0000313" key="2">
    <source>
        <dbReference type="EMBL" id="TNN43058.1"/>
    </source>
</evidence>
<evidence type="ECO:0000256" key="1">
    <source>
        <dbReference type="SAM" id="MobiDB-lite"/>
    </source>
</evidence>
<reference evidence="2 3" key="1">
    <citation type="submission" date="2019-03" db="EMBL/GenBank/DDBJ databases">
        <title>First draft genome of Liparis tanakae, snailfish: a comprehensive survey of snailfish specific genes.</title>
        <authorList>
            <person name="Kim W."/>
            <person name="Song I."/>
            <person name="Jeong J.-H."/>
            <person name="Kim D."/>
            <person name="Kim S."/>
            <person name="Ryu S."/>
            <person name="Song J.Y."/>
            <person name="Lee S.K."/>
        </authorList>
    </citation>
    <scope>NUCLEOTIDE SEQUENCE [LARGE SCALE GENOMIC DNA]</scope>
    <source>
        <tissue evidence="2">Muscle</tissue>
    </source>
</reference>
<keyword evidence="3" id="KW-1185">Reference proteome</keyword>
<accession>A0A4Z2FPH4</accession>
<proteinExistence type="predicted"/>
<gene>
    <name evidence="2" type="primary">Nt5m</name>
    <name evidence="2" type="ORF">EYF80_046737</name>
</gene>
<dbReference type="SUPFAM" id="SSF56784">
    <property type="entry name" value="HAD-like"/>
    <property type="match status" value="1"/>
</dbReference>
<dbReference type="Proteomes" id="UP000314294">
    <property type="component" value="Unassembled WGS sequence"/>
</dbReference>
<feature type="region of interest" description="Disordered" evidence="1">
    <location>
        <begin position="84"/>
        <end position="113"/>
    </location>
</feature>